<feature type="domain" description="VOC" evidence="1">
    <location>
        <begin position="4"/>
        <end position="127"/>
    </location>
</feature>
<dbReference type="Proteomes" id="UP000248795">
    <property type="component" value="Unassembled WGS sequence"/>
</dbReference>
<dbReference type="PANTHER" id="PTHR36503">
    <property type="entry name" value="BLR2520 PROTEIN"/>
    <property type="match status" value="1"/>
</dbReference>
<evidence type="ECO:0000313" key="3">
    <source>
        <dbReference type="Proteomes" id="UP000248795"/>
    </source>
</evidence>
<dbReference type="AlphaFoldDB" id="A0A2W2BSB4"/>
<accession>A0A2W2BSB4</accession>
<dbReference type="Gene3D" id="3.10.180.10">
    <property type="entry name" value="2,3-Dihydroxybiphenyl 1,2-Dioxygenase, domain 1"/>
    <property type="match status" value="1"/>
</dbReference>
<sequence length="142" mass="14971">MTPRINLVTLGVADVAAARAFYQRLGLTASSAGNDHVAFFDANGIVLGVYGHDALAQDANVASQPPPVFRGVSLAWNAADEAEVYAIIAHAVACGASLVKAPHKVFWGGYSGYFADPDGHLWEVAFNPFFPLSAQGRIELPS</sequence>
<dbReference type="PANTHER" id="PTHR36503:SF1">
    <property type="entry name" value="BLR2520 PROTEIN"/>
    <property type="match status" value="1"/>
</dbReference>
<dbReference type="InterPro" id="IPR037523">
    <property type="entry name" value="VOC_core"/>
</dbReference>
<gene>
    <name evidence="2" type="ORF">DK847_14225</name>
</gene>
<reference evidence="3" key="1">
    <citation type="submission" date="2018-06" db="EMBL/GenBank/DDBJ databases">
        <title>Aestuariibacter litoralis strain KCTC 52945T.</title>
        <authorList>
            <person name="Li X."/>
            <person name="Salam N."/>
            <person name="Li J.-L."/>
            <person name="Chen Y.-M."/>
            <person name="Yang Z.-W."/>
            <person name="Zhang L.-Y."/>
            <person name="Han M.-X."/>
            <person name="Xiao M."/>
            <person name="Li W.-J."/>
        </authorList>
    </citation>
    <scope>NUCLEOTIDE SEQUENCE [LARGE SCALE GENOMIC DNA]</scope>
    <source>
        <strain evidence="3">KCTC 52945</strain>
    </source>
</reference>
<dbReference type="Pfam" id="PF00903">
    <property type="entry name" value="Glyoxalase"/>
    <property type="match status" value="1"/>
</dbReference>
<evidence type="ECO:0000313" key="2">
    <source>
        <dbReference type="EMBL" id="PZF76336.1"/>
    </source>
</evidence>
<proteinExistence type="predicted"/>
<comment type="caution">
    <text evidence="2">The sequence shown here is derived from an EMBL/GenBank/DDBJ whole genome shotgun (WGS) entry which is preliminary data.</text>
</comment>
<organism evidence="2 3">
    <name type="scientific">Aestuariivirga litoralis</name>
    <dbReference type="NCBI Taxonomy" id="2650924"/>
    <lineage>
        <taxon>Bacteria</taxon>
        <taxon>Pseudomonadati</taxon>
        <taxon>Pseudomonadota</taxon>
        <taxon>Alphaproteobacteria</taxon>
        <taxon>Hyphomicrobiales</taxon>
        <taxon>Aestuariivirgaceae</taxon>
        <taxon>Aestuariivirga</taxon>
    </lineage>
</organism>
<dbReference type="InterPro" id="IPR004360">
    <property type="entry name" value="Glyas_Fos-R_dOase_dom"/>
</dbReference>
<keyword evidence="3" id="KW-1185">Reference proteome</keyword>
<dbReference type="CDD" id="cd07251">
    <property type="entry name" value="VOC_like"/>
    <property type="match status" value="1"/>
</dbReference>
<evidence type="ECO:0000259" key="1">
    <source>
        <dbReference type="PROSITE" id="PS51819"/>
    </source>
</evidence>
<dbReference type="RefSeq" id="WP_111199173.1">
    <property type="nucleotide sequence ID" value="NZ_QKVK01000006.1"/>
</dbReference>
<dbReference type="PROSITE" id="PS51819">
    <property type="entry name" value="VOC"/>
    <property type="match status" value="1"/>
</dbReference>
<dbReference type="EMBL" id="QKVK01000006">
    <property type="protein sequence ID" value="PZF76336.1"/>
    <property type="molecule type" value="Genomic_DNA"/>
</dbReference>
<dbReference type="InterPro" id="IPR029068">
    <property type="entry name" value="Glyas_Bleomycin-R_OHBP_Dase"/>
</dbReference>
<protein>
    <submittedName>
        <fullName evidence="2">VOC family protein</fullName>
    </submittedName>
</protein>
<dbReference type="SUPFAM" id="SSF54593">
    <property type="entry name" value="Glyoxalase/Bleomycin resistance protein/Dihydroxybiphenyl dioxygenase"/>
    <property type="match status" value="1"/>
</dbReference>
<name>A0A2W2BSB4_9HYPH</name>